<dbReference type="AlphaFoldDB" id="C0JZZ2"/>
<feature type="domain" description="DRTGG" evidence="1">
    <location>
        <begin position="5"/>
        <end position="104"/>
    </location>
</feature>
<evidence type="ECO:0000313" key="2">
    <source>
        <dbReference type="EMBL" id="ACM91022.1"/>
    </source>
</evidence>
<dbReference type="SUPFAM" id="SSF75138">
    <property type="entry name" value="HprK N-terminal domain-like"/>
    <property type="match status" value="1"/>
</dbReference>
<dbReference type="Gene3D" id="3.40.1390.20">
    <property type="entry name" value="HprK N-terminal domain-like"/>
    <property type="match status" value="1"/>
</dbReference>
<accession>C0JZZ2</accession>
<proteinExistence type="predicted"/>
<sequence length="114" mass="12730">MKVKEIAKLVDGEIVGAPVDETYEVKKAFASDLMSDVLRFHMDDTVLITGLCNNQTMRTSEMADLRVVLIGRDKQPDEDMLELAEDADITIIKSKYSIFKLSGILYAAGIEPLY</sequence>
<dbReference type="EMBL" id="FJ529691">
    <property type="protein sequence ID" value="ACM91022.1"/>
    <property type="molecule type" value="Genomic_DNA"/>
</dbReference>
<dbReference type="InterPro" id="IPR028979">
    <property type="entry name" value="Ser_kin/Pase_Hpr-like_N_sf"/>
</dbReference>
<evidence type="ECO:0000259" key="1">
    <source>
        <dbReference type="Pfam" id="PF07085"/>
    </source>
</evidence>
<organism evidence="2">
    <name type="scientific">uncultured bacterium URE4</name>
    <dbReference type="NCBI Taxonomy" id="581112"/>
    <lineage>
        <taxon>Bacteria</taxon>
        <taxon>environmental samples</taxon>
    </lineage>
</organism>
<name>C0JZZ2_9BACT</name>
<reference evidence="2" key="1">
    <citation type="submission" date="2008-11" db="EMBL/GenBank/DDBJ databases">
        <title>Isolation and characterization of a fructose-1,6-bisphosphatase in Bacteroides sp. from a rumen metagenomic library.</title>
        <authorList>
            <person name="Wang J."/>
            <person name="Liu K."/>
            <person name="Zhao S."/>
            <person name="Bu D."/>
            <person name="Li D."/>
            <person name="Yu P."/>
            <person name="Wei H."/>
            <person name="Zhou L."/>
        </authorList>
    </citation>
    <scope>NUCLEOTIDE SEQUENCE</scope>
</reference>
<dbReference type="InterPro" id="IPR010766">
    <property type="entry name" value="DRTGG"/>
</dbReference>
<dbReference type="Pfam" id="PF07085">
    <property type="entry name" value="DRTGG"/>
    <property type="match status" value="1"/>
</dbReference>
<protein>
    <recommendedName>
        <fullName evidence="1">DRTGG domain-containing protein</fullName>
    </recommendedName>
</protein>